<feature type="domain" description="Ferrous iron transporter FeoA-like" evidence="2">
    <location>
        <begin position="13"/>
        <end position="94"/>
    </location>
</feature>
<evidence type="ECO:0000256" key="1">
    <source>
        <dbReference type="ARBA" id="ARBA00023004"/>
    </source>
</evidence>
<dbReference type="InterPro" id="IPR008988">
    <property type="entry name" value="Transcriptional_repressor_C"/>
</dbReference>
<dbReference type="SMART" id="SM00899">
    <property type="entry name" value="FeoA"/>
    <property type="match status" value="1"/>
</dbReference>
<protein>
    <submittedName>
        <fullName evidence="3">Ferrous iron transport protein A</fullName>
    </submittedName>
</protein>
<dbReference type="Proteomes" id="UP000584824">
    <property type="component" value="Unassembled WGS sequence"/>
</dbReference>
<dbReference type="Pfam" id="PF04023">
    <property type="entry name" value="FeoA"/>
    <property type="match status" value="1"/>
</dbReference>
<dbReference type="RefSeq" id="WP_183789605.1">
    <property type="nucleotide sequence ID" value="NZ_JACIDU010000002.1"/>
</dbReference>
<dbReference type="InterPro" id="IPR038157">
    <property type="entry name" value="FeoA_core_dom"/>
</dbReference>
<accession>A0A7W6P0X8</accession>
<dbReference type="InterPro" id="IPR052713">
    <property type="entry name" value="FeoA"/>
</dbReference>
<dbReference type="AlphaFoldDB" id="A0A7W6P0X8"/>
<sequence length="94" mass="10397">MSAQTTETETDAFPLGMAARGFRGIVHRIDAEGHALSLQPEEIERRLIELGFLEGVEIAILHEGFFGRDPIAVRVNGATVALRRREAMAIIARR</sequence>
<evidence type="ECO:0000313" key="3">
    <source>
        <dbReference type="EMBL" id="MBB4102261.1"/>
    </source>
</evidence>
<dbReference type="InterPro" id="IPR007167">
    <property type="entry name" value="Fe-transptr_FeoA-like"/>
</dbReference>
<keyword evidence="1" id="KW-0408">Iron</keyword>
<name>A0A7W6P0X8_9HYPH</name>
<organism evidence="3 4">
    <name type="scientific">Allorhizobium borbori</name>
    <dbReference type="NCBI Taxonomy" id="485907"/>
    <lineage>
        <taxon>Bacteria</taxon>
        <taxon>Pseudomonadati</taxon>
        <taxon>Pseudomonadota</taxon>
        <taxon>Alphaproteobacteria</taxon>
        <taxon>Hyphomicrobiales</taxon>
        <taxon>Rhizobiaceae</taxon>
        <taxon>Rhizobium/Agrobacterium group</taxon>
        <taxon>Allorhizobium</taxon>
    </lineage>
</organism>
<dbReference type="GO" id="GO:0046914">
    <property type="term" value="F:transition metal ion binding"/>
    <property type="evidence" value="ECO:0007669"/>
    <property type="project" value="InterPro"/>
</dbReference>
<dbReference type="SUPFAM" id="SSF50037">
    <property type="entry name" value="C-terminal domain of transcriptional repressors"/>
    <property type="match status" value="1"/>
</dbReference>
<dbReference type="Gene3D" id="2.30.30.90">
    <property type="match status" value="1"/>
</dbReference>
<evidence type="ECO:0000313" key="4">
    <source>
        <dbReference type="Proteomes" id="UP000584824"/>
    </source>
</evidence>
<keyword evidence="4" id="KW-1185">Reference proteome</keyword>
<comment type="caution">
    <text evidence="3">The sequence shown here is derived from an EMBL/GenBank/DDBJ whole genome shotgun (WGS) entry which is preliminary data.</text>
</comment>
<reference evidence="3 4" key="1">
    <citation type="submission" date="2020-08" db="EMBL/GenBank/DDBJ databases">
        <title>Genomic Encyclopedia of Type Strains, Phase IV (KMG-IV): sequencing the most valuable type-strain genomes for metagenomic binning, comparative biology and taxonomic classification.</title>
        <authorList>
            <person name="Goeker M."/>
        </authorList>
    </citation>
    <scope>NUCLEOTIDE SEQUENCE [LARGE SCALE GENOMIC DNA]</scope>
    <source>
        <strain evidence="3 4">DSM 26385</strain>
    </source>
</reference>
<gene>
    <name evidence="3" type="ORF">GGQ66_000789</name>
</gene>
<dbReference type="PANTHER" id="PTHR42954">
    <property type="entry name" value="FE(2+) TRANSPORT PROTEIN A"/>
    <property type="match status" value="1"/>
</dbReference>
<evidence type="ECO:0000259" key="2">
    <source>
        <dbReference type="SMART" id="SM00899"/>
    </source>
</evidence>
<dbReference type="EMBL" id="JACIDU010000002">
    <property type="protein sequence ID" value="MBB4102261.1"/>
    <property type="molecule type" value="Genomic_DNA"/>
</dbReference>
<proteinExistence type="predicted"/>
<dbReference type="PANTHER" id="PTHR42954:SF2">
    <property type="entry name" value="FE(2+) TRANSPORT PROTEIN A"/>
    <property type="match status" value="1"/>
</dbReference>